<dbReference type="InterPro" id="IPR050749">
    <property type="entry name" value="Glycosyl_Hydrolase_47"/>
</dbReference>
<reference evidence="16" key="2">
    <citation type="submission" date="2015-01" db="EMBL/GenBank/DDBJ databases">
        <title>Evolutionary Origins and Diversification of the Mycorrhizal Mutualists.</title>
        <authorList>
            <consortium name="DOE Joint Genome Institute"/>
            <consortium name="Mycorrhizal Genomics Consortium"/>
            <person name="Kohler A."/>
            <person name="Kuo A."/>
            <person name="Nagy L.G."/>
            <person name="Floudas D."/>
            <person name="Copeland A."/>
            <person name="Barry K.W."/>
            <person name="Cichocki N."/>
            <person name="Veneault-Fourrey C."/>
            <person name="LaButti K."/>
            <person name="Lindquist E.A."/>
            <person name="Lipzen A."/>
            <person name="Lundell T."/>
            <person name="Morin E."/>
            <person name="Murat C."/>
            <person name="Riley R."/>
            <person name="Ohm R."/>
            <person name="Sun H."/>
            <person name="Tunlid A."/>
            <person name="Henrissat B."/>
            <person name="Grigoriev I.V."/>
            <person name="Hibbett D.S."/>
            <person name="Martin F."/>
        </authorList>
    </citation>
    <scope>NUCLEOTIDE SEQUENCE [LARGE SCALE GENOMIC DNA]</scope>
    <source>
        <strain evidence="16">Ve08.2h10</strain>
    </source>
</reference>
<feature type="region of interest" description="Disordered" evidence="13">
    <location>
        <begin position="461"/>
        <end position="482"/>
    </location>
</feature>
<protein>
    <recommendedName>
        <fullName evidence="12">alpha-1,2-Mannosidase</fullName>
        <ecNumber evidence="12">3.2.1.-</ecNumber>
    </recommendedName>
</protein>
<feature type="binding site" evidence="10">
    <location>
        <position position="593"/>
    </location>
    <ligand>
        <name>Ca(2+)</name>
        <dbReference type="ChEBI" id="CHEBI:29108"/>
    </ligand>
</feature>
<evidence type="ECO:0000256" key="3">
    <source>
        <dbReference type="ARBA" id="ARBA00007658"/>
    </source>
</evidence>
<keyword evidence="4 10" id="KW-0479">Metal-binding</keyword>
<dbReference type="EC" id="3.2.1.-" evidence="12"/>
<dbReference type="AlphaFoldDB" id="A0A0D0DS99"/>
<evidence type="ECO:0000256" key="6">
    <source>
        <dbReference type="ARBA" id="ARBA00022837"/>
    </source>
</evidence>
<dbReference type="Proteomes" id="UP000054538">
    <property type="component" value="Unassembled WGS sequence"/>
</dbReference>
<dbReference type="GO" id="GO:0004571">
    <property type="term" value="F:mannosyl-oligosaccharide 1,2-alpha-mannosidase activity"/>
    <property type="evidence" value="ECO:0007669"/>
    <property type="project" value="UniProtKB-EC"/>
</dbReference>
<keyword evidence="7 11" id="KW-1015">Disulfide bond</keyword>
<comment type="cofactor">
    <cofactor evidence="1 10">
        <name>Ca(2+)</name>
        <dbReference type="ChEBI" id="CHEBI:29108"/>
    </cofactor>
</comment>
<keyword evidence="14" id="KW-0812">Transmembrane</keyword>
<gene>
    <name evidence="15" type="ORF">PAXRUDRAFT_832132</name>
</gene>
<evidence type="ECO:0000256" key="7">
    <source>
        <dbReference type="ARBA" id="ARBA00023157"/>
    </source>
</evidence>
<evidence type="ECO:0000256" key="9">
    <source>
        <dbReference type="ARBA" id="ARBA00048605"/>
    </source>
</evidence>
<dbReference type="PANTHER" id="PTHR11742:SF55">
    <property type="entry name" value="ENDOPLASMIC RETICULUM MANNOSYL-OLIGOSACCHARIDE 1,2-ALPHA-MANNOSIDASE"/>
    <property type="match status" value="1"/>
</dbReference>
<dbReference type="GO" id="GO:0016020">
    <property type="term" value="C:membrane"/>
    <property type="evidence" value="ECO:0007669"/>
    <property type="project" value="InterPro"/>
</dbReference>
<dbReference type="InParanoid" id="A0A0D0DS99"/>
<comment type="similarity">
    <text evidence="3 12">Belongs to the glycosyl hydrolase 47 family.</text>
</comment>
<dbReference type="HOGENOM" id="CLU_003818_0_2_1"/>
<name>A0A0D0DS99_9AGAM</name>
<evidence type="ECO:0000256" key="2">
    <source>
        <dbReference type="ARBA" id="ARBA00004922"/>
    </source>
</evidence>
<dbReference type="GO" id="GO:0005975">
    <property type="term" value="P:carbohydrate metabolic process"/>
    <property type="evidence" value="ECO:0007669"/>
    <property type="project" value="InterPro"/>
</dbReference>
<dbReference type="EMBL" id="KN825606">
    <property type="protein sequence ID" value="KIK82845.1"/>
    <property type="molecule type" value="Genomic_DNA"/>
</dbReference>
<feature type="transmembrane region" description="Helical" evidence="14">
    <location>
        <begin position="25"/>
        <end position="47"/>
    </location>
</feature>
<evidence type="ECO:0000256" key="10">
    <source>
        <dbReference type="PIRSR" id="PIRSR601382-2"/>
    </source>
</evidence>
<dbReference type="GO" id="GO:0036503">
    <property type="term" value="P:ERAD pathway"/>
    <property type="evidence" value="ECO:0007669"/>
    <property type="project" value="UniProtKB-ARBA"/>
</dbReference>
<dbReference type="InterPro" id="IPR001382">
    <property type="entry name" value="Glyco_hydro_47"/>
</dbReference>
<dbReference type="GO" id="GO:0005783">
    <property type="term" value="C:endoplasmic reticulum"/>
    <property type="evidence" value="ECO:0007669"/>
    <property type="project" value="TreeGrafter"/>
</dbReference>
<dbReference type="Gene3D" id="1.50.10.10">
    <property type="match status" value="1"/>
</dbReference>
<dbReference type="Pfam" id="PF01532">
    <property type="entry name" value="Glyco_hydro_47"/>
    <property type="match status" value="1"/>
</dbReference>
<feature type="disulfide bond" evidence="11">
    <location>
        <begin position="357"/>
        <end position="420"/>
    </location>
</feature>
<keyword evidence="5 12" id="KW-0378">Hydrolase</keyword>
<evidence type="ECO:0000256" key="12">
    <source>
        <dbReference type="RuleBase" id="RU361193"/>
    </source>
</evidence>
<accession>A0A0D0DS99</accession>
<comment type="pathway">
    <text evidence="2">Protein modification; protein glycosylation.</text>
</comment>
<evidence type="ECO:0000256" key="8">
    <source>
        <dbReference type="ARBA" id="ARBA00047669"/>
    </source>
</evidence>
<dbReference type="PRINTS" id="PR00747">
    <property type="entry name" value="GLYHDRLASE47"/>
</dbReference>
<evidence type="ECO:0000256" key="13">
    <source>
        <dbReference type="SAM" id="MobiDB-lite"/>
    </source>
</evidence>
<evidence type="ECO:0000256" key="5">
    <source>
        <dbReference type="ARBA" id="ARBA00022801"/>
    </source>
</evidence>
<dbReference type="SUPFAM" id="SSF48225">
    <property type="entry name" value="Seven-hairpin glycosidases"/>
    <property type="match status" value="1"/>
</dbReference>
<dbReference type="GO" id="GO:0005509">
    <property type="term" value="F:calcium ion binding"/>
    <property type="evidence" value="ECO:0007669"/>
    <property type="project" value="InterPro"/>
</dbReference>
<dbReference type="InterPro" id="IPR012341">
    <property type="entry name" value="6hp_glycosidase-like_sf"/>
</dbReference>
<proteinExistence type="inferred from homology"/>
<comment type="catalytic activity">
    <reaction evidence="8">
        <text>N(4)-(alpha-D-Man-(1-&gt;2)-alpha-D-Man-(1-&gt;2)-alpha-D-Man-(1-&gt;3)-[alpha-D-Man-(1-&gt;3)-[alpha-D-Man-(1-&gt;2)-alpha-D-Man-(1-&gt;6)]-alpha-D-Man-(1-&gt;6)]-beta-D-Man-(1-&gt;4)-beta-D-GlcNAc-(1-&gt;4)-beta-D-GlcNAc)-L-asparaginyl-[protein] (N-glucan mannose isomer 8A1,2,3B1,3) + 3 H2O = N(4)-(alpha-D-Man-(1-&gt;3)-[alpha-D-Man-(1-&gt;3)-[alpha-D-Man-(1-&gt;6)]-alpha-D-Man-(1-&gt;6)]-beta-D-Man-(1-&gt;4)-beta-D-GlcNAc-(1-&gt;4)-beta-D-GlcNAc)-L-asparaginyl-[protein] (N-glucan mannose isomer 5A1,2) + 3 beta-D-mannose</text>
        <dbReference type="Rhea" id="RHEA:56028"/>
        <dbReference type="Rhea" id="RHEA-COMP:14358"/>
        <dbReference type="Rhea" id="RHEA-COMP:14367"/>
        <dbReference type="ChEBI" id="CHEBI:15377"/>
        <dbReference type="ChEBI" id="CHEBI:28563"/>
        <dbReference type="ChEBI" id="CHEBI:59087"/>
        <dbReference type="ChEBI" id="CHEBI:60628"/>
        <dbReference type="EC" id="3.2.1.113"/>
    </reaction>
</comment>
<evidence type="ECO:0000313" key="16">
    <source>
        <dbReference type="Proteomes" id="UP000054538"/>
    </source>
</evidence>
<dbReference type="InterPro" id="IPR036026">
    <property type="entry name" value="Seven-hairpin_glycosidases"/>
</dbReference>
<evidence type="ECO:0000256" key="14">
    <source>
        <dbReference type="SAM" id="Phobius"/>
    </source>
</evidence>
<evidence type="ECO:0000256" key="11">
    <source>
        <dbReference type="PIRSR" id="PIRSR601382-3"/>
    </source>
</evidence>
<dbReference type="STRING" id="930991.A0A0D0DS99"/>
<comment type="catalytic activity">
    <reaction evidence="9">
        <text>N(4)-(alpha-D-Man-(1-&gt;2)-alpha-D-Man-(1-&gt;2)-alpha-D-Man-(1-&gt;3)-[alpha-D-Man-(1-&gt;2)-alpha-D-Man-(1-&gt;3)-[alpha-D-Man-(1-&gt;2)-alpha-D-Man-(1-&gt;6)]-alpha-D-Man-(1-&gt;6)]-beta-D-Man-(1-&gt;4)-beta-D-GlcNAc-(1-&gt;4)-beta-D-GlcNAc)-L-asparaginyl-[protein] (N-glucan mannose isomer 9A1,2,3B1,2,3) + 4 H2O = N(4)-(alpha-D-Man-(1-&gt;3)-[alpha-D-Man-(1-&gt;3)-[alpha-D-Man-(1-&gt;6)]-alpha-D-Man-(1-&gt;6)]-beta-D-Man-(1-&gt;4)-beta-D-GlcNAc-(1-&gt;4)-beta-D-GlcNAc)-L-asparaginyl-[protein] (N-glucan mannose isomer 5A1,2) + 4 beta-D-mannose</text>
        <dbReference type="Rhea" id="RHEA:56008"/>
        <dbReference type="Rhea" id="RHEA-COMP:14356"/>
        <dbReference type="Rhea" id="RHEA-COMP:14367"/>
        <dbReference type="ChEBI" id="CHEBI:15377"/>
        <dbReference type="ChEBI" id="CHEBI:28563"/>
        <dbReference type="ChEBI" id="CHEBI:59087"/>
        <dbReference type="ChEBI" id="CHEBI:139493"/>
        <dbReference type="EC" id="3.2.1.113"/>
    </reaction>
</comment>
<dbReference type="PANTHER" id="PTHR11742">
    <property type="entry name" value="MANNOSYL-OLIGOSACCHARIDE ALPHA-1,2-MANNOSIDASE-RELATED"/>
    <property type="match status" value="1"/>
</dbReference>
<evidence type="ECO:0000256" key="4">
    <source>
        <dbReference type="ARBA" id="ARBA00022723"/>
    </source>
</evidence>
<dbReference type="OrthoDB" id="8118055at2759"/>
<sequence length="614" mass="69453">MVLLSNLLRNSVAIKVSTSLHRRGIIIRHVVFTLGFSLALWTLYYGFLRRNEIIFPLEPVIFWPPETPEIWADRAAQVKNAFLHAYHGYERFAFSHDELRPVSNKSIDNFNGWGVTVVDSLDTMLLMGLEDEYTRAIPLIKSANFSLPANTHVPFFETVIRYLGGLLSAYALSKDHLLRDKADELATKLSPTFNTSSGFPLFSVNTYNASSTGAARLSGVLAEIASYQMEYAYLGKITGKKEYIDRAISTTNLFYNADLSLSGGMYPTKWDLNEGKPSDLRLSVGAAADSGHEYTLKQYLLTAQTDRANLEMYLRFTFHVINNLLYISPQRNLLYVTDSTTNGDRTVTSHSFEHLSCFFPGLLALGVHTLPLNHLETVGINVTELAGDLFSQHRQGYDHLAEFNLADLHLWAAEGIAQTCYLTYADQPSGLGPDIVAMRVGGKFGETHWIDAMRRWKKGGQVGPPPGVGDKHPWVGNPNATTAREREVDTIKRDYGVRNTGYYLRPEAIESFYILWRTTGDVKWRHRGWNIFQAIERVAKTTSGYASVTRVHTQNPNLEDSMPSYFLAETLKYLYLLFLEDEVVPLDKWVFNTEAHPLPVFEWSQREREAYGIL</sequence>
<keyword evidence="6 10" id="KW-0106">Calcium</keyword>
<evidence type="ECO:0000256" key="1">
    <source>
        <dbReference type="ARBA" id="ARBA00001913"/>
    </source>
</evidence>
<keyword evidence="14" id="KW-0472">Membrane</keyword>
<evidence type="ECO:0000313" key="15">
    <source>
        <dbReference type="EMBL" id="KIK82845.1"/>
    </source>
</evidence>
<keyword evidence="14" id="KW-1133">Transmembrane helix</keyword>
<reference evidence="15 16" key="1">
    <citation type="submission" date="2014-04" db="EMBL/GenBank/DDBJ databases">
        <authorList>
            <consortium name="DOE Joint Genome Institute"/>
            <person name="Kuo A."/>
            <person name="Kohler A."/>
            <person name="Jargeat P."/>
            <person name="Nagy L.G."/>
            <person name="Floudas D."/>
            <person name="Copeland A."/>
            <person name="Barry K.W."/>
            <person name="Cichocki N."/>
            <person name="Veneault-Fourrey C."/>
            <person name="LaButti K."/>
            <person name="Lindquist E.A."/>
            <person name="Lipzen A."/>
            <person name="Lundell T."/>
            <person name="Morin E."/>
            <person name="Murat C."/>
            <person name="Sun H."/>
            <person name="Tunlid A."/>
            <person name="Henrissat B."/>
            <person name="Grigoriev I.V."/>
            <person name="Hibbett D.S."/>
            <person name="Martin F."/>
            <person name="Nordberg H.P."/>
            <person name="Cantor M.N."/>
            <person name="Hua S.X."/>
        </authorList>
    </citation>
    <scope>NUCLEOTIDE SEQUENCE [LARGE SCALE GENOMIC DNA]</scope>
    <source>
        <strain evidence="15 16">Ve08.2h10</strain>
    </source>
</reference>
<organism evidence="15 16">
    <name type="scientific">Paxillus rubicundulus Ve08.2h10</name>
    <dbReference type="NCBI Taxonomy" id="930991"/>
    <lineage>
        <taxon>Eukaryota</taxon>
        <taxon>Fungi</taxon>
        <taxon>Dikarya</taxon>
        <taxon>Basidiomycota</taxon>
        <taxon>Agaricomycotina</taxon>
        <taxon>Agaricomycetes</taxon>
        <taxon>Agaricomycetidae</taxon>
        <taxon>Boletales</taxon>
        <taxon>Paxilineae</taxon>
        <taxon>Paxillaceae</taxon>
        <taxon>Paxillus</taxon>
    </lineage>
</organism>
<keyword evidence="16" id="KW-1185">Reference proteome</keyword>
<keyword evidence="12" id="KW-0326">Glycosidase</keyword>